<dbReference type="EMBL" id="WTPW01000695">
    <property type="protein sequence ID" value="KAF0488021.1"/>
    <property type="molecule type" value="Genomic_DNA"/>
</dbReference>
<organism evidence="1 2">
    <name type="scientific">Gigaspora margarita</name>
    <dbReference type="NCBI Taxonomy" id="4874"/>
    <lineage>
        <taxon>Eukaryota</taxon>
        <taxon>Fungi</taxon>
        <taxon>Fungi incertae sedis</taxon>
        <taxon>Mucoromycota</taxon>
        <taxon>Glomeromycotina</taxon>
        <taxon>Glomeromycetes</taxon>
        <taxon>Diversisporales</taxon>
        <taxon>Gigasporaceae</taxon>
        <taxon>Gigaspora</taxon>
    </lineage>
</organism>
<name>A0A8H4AF19_GIGMA</name>
<sequence>MIRPDVICARSNRLNQSNNYGIIIGVSTRPSRVHAEMTTIFLLFTEKFFALSRKDEGGDGDGVGELSTIKLFVLSRKFRKVEDGDGDGVGAGGNLEYTYPFFSKESKRAP</sequence>
<accession>A0A8H4AF19</accession>
<reference evidence="1 2" key="1">
    <citation type="journal article" date="2019" name="Environ. Microbiol.">
        <title>At the nexus of three kingdoms: the genome of the mycorrhizal fungus Gigaspora margarita provides insights into plant, endobacterial and fungal interactions.</title>
        <authorList>
            <person name="Venice F."/>
            <person name="Ghignone S."/>
            <person name="Salvioli di Fossalunga A."/>
            <person name="Amselem J."/>
            <person name="Novero M."/>
            <person name="Xianan X."/>
            <person name="Sedzielewska Toro K."/>
            <person name="Morin E."/>
            <person name="Lipzen A."/>
            <person name="Grigoriev I.V."/>
            <person name="Henrissat B."/>
            <person name="Martin F.M."/>
            <person name="Bonfante P."/>
        </authorList>
    </citation>
    <scope>NUCLEOTIDE SEQUENCE [LARGE SCALE GENOMIC DNA]</scope>
    <source>
        <strain evidence="1 2">BEG34</strain>
    </source>
</reference>
<protein>
    <submittedName>
        <fullName evidence="1">Uncharacterized protein</fullName>
    </submittedName>
</protein>
<proteinExistence type="predicted"/>
<dbReference type="AlphaFoldDB" id="A0A8H4AF19"/>
<keyword evidence="2" id="KW-1185">Reference proteome</keyword>
<evidence type="ECO:0000313" key="2">
    <source>
        <dbReference type="Proteomes" id="UP000439903"/>
    </source>
</evidence>
<dbReference type="Proteomes" id="UP000439903">
    <property type="component" value="Unassembled WGS sequence"/>
</dbReference>
<gene>
    <name evidence="1" type="ORF">F8M41_022445</name>
</gene>
<evidence type="ECO:0000313" key="1">
    <source>
        <dbReference type="EMBL" id="KAF0488021.1"/>
    </source>
</evidence>
<comment type="caution">
    <text evidence="1">The sequence shown here is derived from an EMBL/GenBank/DDBJ whole genome shotgun (WGS) entry which is preliminary data.</text>
</comment>